<dbReference type="SMART" id="SM00382">
    <property type="entry name" value="AAA"/>
    <property type="match status" value="1"/>
</dbReference>
<dbReference type="InterPro" id="IPR003439">
    <property type="entry name" value="ABC_transporter-like_ATP-bd"/>
</dbReference>
<accession>A0A174V374</accession>
<keyword evidence="6" id="KW-0378">Hydrolase</keyword>
<dbReference type="RefSeq" id="WP_055208619.1">
    <property type="nucleotide sequence ID" value="NZ_CZBO01000007.1"/>
</dbReference>
<evidence type="ECO:0000256" key="4">
    <source>
        <dbReference type="ARBA" id="ARBA00022840"/>
    </source>
</evidence>
<dbReference type="Proteomes" id="UP000095563">
    <property type="component" value="Unassembled WGS sequence"/>
</dbReference>
<evidence type="ECO:0000256" key="1">
    <source>
        <dbReference type="ARBA" id="ARBA00005417"/>
    </source>
</evidence>
<keyword evidence="4" id="KW-0067">ATP-binding</keyword>
<gene>
    <name evidence="6" type="ORF">ERS852568_02666</name>
</gene>
<dbReference type="PROSITE" id="PS00211">
    <property type="entry name" value="ABC_TRANSPORTER_1"/>
    <property type="match status" value="1"/>
</dbReference>
<evidence type="ECO:0000256" key="3">
    <source>
        <dbReference type="ARBA" id="ARBA00022741"/>
    </source>
</evidence>
<evidence type="ECO:0000259" key="5">
    <source>
        <dbReference type="PROSITE" id="PS50893"/>
    </source>
</evidence>
<dbReference type="EMBL" id="CZBO01000007">
    <property type="protein sequence ID" value="CUQ28972.1"/>
    <property type="molecule type" value="Genomic_DNA"/>
</dbReference>
<dbReference type="InterPro" id="IPR027417">
    <property type="entry name" value="P-loop_NTPase"/>
</dbReference>
<dbReference type="InterPro" id="IPR017871">
    <property type="entry name" value="ABC_transporter-like_CS"/>
</dbReference>
<proteinExistence type="inferred from homology"/>
<keyword evidence="2" id="KW-0813">Transport</keyword>
<keyword evidence="3" id="KW-0547">Nucleotide-binding</keyword>
<dbReference type="Gene3D" id="3.40.50.300">
    <property type="entry name" value="P-loop containing nucleotide triphosphate hydrolases"/>
    <property type="match status" value="1"/>
</dbReference>
<organism evidence="6 7">
    <name type="scientific">Clostridium baratii</name>
    <dbReference type="NCBI Taxonomy" id="1561"/>
    <lineage>
        <taxon>Bacteria</taxon>
        <taxon>Bacillati</taxon>
        <taxon>Bacillota</taxon>
        <taxon>Clostridia</taxon>
        <taxon>Eubacteriales</taxon>
        <taxon>Clostridiaceae</taxon>
        <taxon>Clostridium</taxon>
    </lineage>
</organism>
<evidence type="ECO:0000256" key="2">
    <source>
        <dbReference type="ARBA" id="ARBA00022448"/>
    </source>
</evidence>
<evidence type="ECO:0000313" key="7">
    <source>
        <dbReference type="Proteomes" id="UP000095563"/>
    </source>
</evidence>
<protein>
    <submittedName>
        <fullName evidence="6">ABC transporter</fullName>
        <ecNumber evidence="6">3.6.3.-</ecNumber>
    </submittedName>
</protein>
<reference evidence="6 7" key="1">
    <citation type="submission" date="2015-09" db="EMBL/GenBank/DDBJ databases">
        <authorList>
            <consortium name="Pathogen Informatics"/>
        </authorList>
    </citation>
    <scope>NUCLEOTIDE SEQUENCE [LARGE SCALE GENOMIC DNA]</scope>
    <source>
        <strain evidence="6 7">2789STDY5834956</strain>
    </source>
</reference>
<dbReference type="InterPro" id="IPR003593">
    <property type="entry name" value="AAA+_ATPase"/>
</dbReference>
<sequence length="304" mass="33524">MNVLEVKGLKKVIGKREIIKDLNFSVKEGEIYGFLGPNGAGKTTTIRMLVGLILPTAGEVKICGENLKNNKEKALKDVGAVVENPELYKYLSGRENLMQIARIRGVSKEEVQDLIKLVGLENRINDKVKKYSLGMKQRLGLAAALIGNPKLLILDEPTNGLDPSGIIDFRKIVKQAAKERGMAVFVSSHILSEVQQLCDRVAFINNGVIKAVEDMNEAVTGTEKESLTLVTSSKKEKVIDILRNQPFVLTSEINEAGINIVVQSGTTPELVKALVKADVLVEEIYRNREGLEQRYMELVEGGIR</sequence>
<evidence type="ECO:0000313" key="6">
    <source>
        <dbReference type="EMBL" id="CUQ28972.1"/>
    </source>
</evidence>
<dbReference type="GO" id="GO:0005524">
    <property type="term" value="F:ATP binding"/>
    <property type="evidence" value="ECO:0007669"/>
    <property type="project" value="UniProtKB-KW"/>
</dbReference>
<dbReference type="AlphaFoldDB" id="A0A174V374"/>
<dbReference type="SUPFAM" id="SSF52540">
    <property type="entry name" value="P-loop containing nucleoside triphosphate hydrolases"/>
    <property type="match status" value="1"/>
</dbReference>
<dbReference type="Pfam" id="PF00005">
    <property type="entry name" value="ABC_tran"/>
    <property type="match status" value="1"/>
</dbReference>
<dbReference type="EC" id="3.6.3.-" evidence="6"/>
<dbReference type="PANTHER" id="PTHR43335:SF4">
    <property type="entry name" value="ABC TRANSPORTER, ATP-BINDING PROTEIN"/>
    <property type="match status" value="1"/>
</dbReference>
<dbReference type="PROSITE" id="PS50893">
    <property type="entry name" value="ABC_TRANSPORTER_2"/>
    <property type="match status" value="1"/>
</dbReference>
<dbReference type="GO" id="GO:0016887">
    <property type="term" value="F:ATP hydrolysis activity"/>
    <property type="evidence" value="ECO:0007669"/>
    <property type="project" value="InterPro"/>
</dbReference>
<comment type="similarity">
    <text evidence="1">Belongs to the ABC transporter superfamily.</text>
</comment>
<feature type="domain" description="ABC transporter" evidence="5">
    <location>
        <begin position="4"/>
        <end position="231"/>
    </location>
</feature>
<name>A0A174V374_9CLOT</name>
<dbReference type="PANTHER" id="PTHR43335">
    <property type="entry name" value="ABC TRANSPORTER, ATP-BINDING PROTEIN"/>
    <property type="match status" value="1"/>
</dbReference>